<sequence length="369" mass="40811">MMKKEDYMALALKEAEKGMGFVAPNPLVGAVIVKDDRIISKGYHKRFGDLHAERQAIKNADEDISGSTLYVTLEPCCHVGKQPPCTEALIKSGIKKVVVGSLDPNPLVSGKGIALLRKEGLNVEVGILREECDALNERFIFHMTYKQPFVYLKYAMTLDGKIATKTGDSKWISNEHSRQSVQKLRQKCSAIMVGINTVLADNPRLTCRIPKGEALVRIVCDSQLKIPLDSYLVKSAKTIPTWIATCSDNLAQQQTLKEMGCRLIKVPRKDGKLDLKVLMTILGQEGIDSLLIEGGSSLHFSALKAGIVNRLIVFIAPKIIGGLKAKTAISGEGLDWLNQAFRVKDIELSRMDSDVVIEGKVEHYVYRNY</sequence>
<evidence type="ECO:0000256" key="5">
    <source>
        <dbReference type="ARBA" id="ARBA00007417"/>
    </source>
</evidence>
<evidence type="ECO:0000313" key="20">
    <source>
        <dbReference type="EMBL" id="KLJ28323.1"/>
    </source>
</evidence>
<evidence type="ECO:0000313" key="21">
    <source>
        <dbReference type="EMBL" id="OCM71226.1"/>
    </source>
</evidence>
<proteinExistence type="inferred from homology"/>
<feature type="binding site" evidence="18">
    <location>
        <position position="76"/>
    </location>
    <ligand>
        <name>Zn(2+)</name>
        <dbReference type="ChEBI" id="CHEBI:29105"/>
        <note>catalytic</note>
    </ligand>
</feature>
<feature type="binding site" evidence="17">
    <location>
        <position position="205"/>
    </location>
    <ligand>
        <name>substrate</name>
    </ligand>
</feature>
<dbReference type="RefSeq" id="WP_000975998.1">
    <property type="nucleotide sequence ID" value="NZ_AP018935.1"/>
</dbReference>
<feature type="binding site" evidence="17">
    <location>
        <position position="201"/>
    </location>
    <ligand>
        <name>NADP(+)</name>
        <dbReference type="ChEBI" id="CHEBI:58349"/>
    </ligand>
</feature>
<dbReference type="InterPro" id="IPR004794">
    <property type="entry name" value="Eubact_RibD"/>
</dbReference>
<keyword evidence="8 15" id="KW-0378">Hydrolase</keyword>
<evidence type="ECO:0000256" key="9">
    <source>
        <dbReference type="ARBA" id="ARBA00022833"/>
    </source>
</evidence>
<dbReference type="InterPro" id="IPR002734">
    <property type="entry name" value="RibDG_C"/>
</dbReference>
<dbReference type="GO" id="GO:0009231">
    <property type="term" value="P:riboflavin biosynthetic process"/>
    <property type="evidence" value="ECO:0007669"/>
    <property type="project" value="UniProtKB-UniPathway"/>
</dbReference>
<evidence type="ECO:0000313" key="23">
    <source>
        <dbReference type="Proteomes" id="UP000093122"/>
    </source>
</evidence>
<keyword evidence="6 15" id="KW-0686">Riboflavin biosynthesis</keyword>
<evidence type="ECO:0000256" key="4">
    <source>
        <dbReference type="ARBA" id="ARBA00005259"/>
    </source>
</evidence>
<dbReference type="Gene3D" id="3.40.140.10">
    <property type="entry name" value="Cytidine Deaminase, domain 2"/>
    <property type="match status" value="1"/>
</dbReference>
<feature type="binding site" evidence="18">
    <location>
        <position position="51"/>
    </location>
    <ligand>
        <name>Zn(2+)</name>
        <dbReference type="ChEBI" id="CHEBI:29105"/>
        <note>catalytic</note>
    </ligand>
</feature>
<dbReference type="InterPro" id="IPR050765">
    <property type="entry name" value="Riboflavin_Biosynth_HTPR"/>
</dbReference>
<dbReference type="NCBIfam" id="TIGR00227">
    <property type="entry name" value="ribD_Cterm"/>
    <property type="match status" value="1"/>
</dbReference>
<feature type="binding site" evidence="18">
    <location>
        <position position="85"/>
    </location>
    <ligand>
        <name>Zn(2+)</name>
        <dbReference type="ChEBI" id="CHEBI:29105"/>
        <note>catalytic</note>
    </ligand>
</feature>
<dbReference type="CDD" id="cd01284">
    <property type="entry name" value="Riboflavin_deaminase-reductase"/>
    <property type="match status" value="1"/>
</dbReference>
<keyword evidence="9 15" id="KW-0862">Zinc</keyword>
<dbReference type="Gene3D" id="3.40.430.10">
    <property type="entry name" value="Dihydrofolate Reductase, subunit A"/>
    <property type="match status" value="1"/>
</dbReference>
<dbReference type="GO" id="GO:0008835">
    <property type="term" value="F:diaminohydroxyphosphoribosylaminopyrimidine deaminase activity"/>
    <property type="evidence" value="ECO:0007669"/>
    <property type="project" value="UniProtKB-EC"/>
</dbReference>
<feature type="binding site" evidence="17">
    <location>
        <position position="222"/>
    </location>
    <ligand>
        <name>NADP(+)</name>
        <dbReference type="ChEBI" id="CHEBI:58349"/>
    </ligand>
</feature>
<evidence type="ECO:0000256" key="11">
    <source>
        <dbReference type="ARBA" id="ARBA00023002"/>
    </source>
</evidence>
<feature type="binding site" evidence="17">
    <location>
        <position position="293"/>
    </location>
    <ligand>
        <name>substrate</name>
    </ligand>
</feature>
<evidence type="ECO:0000256" key="15">
    <source>
        <dbReference type="PIRNR" id="PIRNR006769"/>
    </source>
</evidence>
<evidence type="ECO:0000256" key="17">
    <source>
        <dbReference type="PIRSR" id="PIRSR006769-2"/>
    </source>
</evidence>
<dbReference type="KEGG" id="sage:EN72_04475"/>
<comment type="caution">
    <text evidence="21">The sequence shown here is derived from an EMBL/GenBank/DDBJ whole genome shotgun (WGS) entry which is preliminary data.</text>
</comment>
<dbReference type="GO" id="GO:0008270">
    <property type="term" value="F:zinc ion binding"/>
    <property type="evidence" value="ECO:0007669"/>
    <property type="project" value="InterPro"/>
</dbReference>
<comment type="similarity">
    <text evidence="4 15">In the N-terminal section; belongs to the cytidine and deoxycytidylate deaminase family.</text>
</comment>
<comment type="pathway">
    <text evidence="3 15">Cofactor biosynthesis; riboflavin biosynthesis; 5-amino-6-(D-ribitylamino)uracil from GTP: step 3/4.</text>
</comment>
<feature type="binding site" evidence="17">
    <location>
        <position position="208"/>
    </location>
    <ligand>
        <name>substrate</name>
    </ligand>
</feature>
<evidence type="ECO:0000256" key="1">
    <source>
        <dbReference type="ARBA" id="ARBA00002151"/>
    </source>
</evidence>
<dbReference type="EC" id="1.1.1.193" evidence="15"/>
<dbReference type="EMBL" id="LCVB01000032">
    <property type="protein sequence ID" value="KLJ28323.1"/>
    <property type="molecule type" value="Genomic_DNA"/>
</dbReference>
<keyword evidence="7 15" id="KW-0479">Metal-binding</keyword>
<comment type="function">
    <text evidence="1 15">Converts 2,5-diamino-6-(ribosylamino)-4(3h)-pyrimidinone 5'-phosphate into 5-amino-6-(ribosylamino)-2,4(1h,3h)-pyrimidinedione 5'-phosphate.</text>
</comment>
<evidence type="ECO:0000256" key="12">
    <source>
        <dbReference type="ARBA" id="ARBA00023268"/>
    </source>
</evidence>
<evidence type="ECO:0000256" key="2">
    <source>
        <dbReference type="ARBA" id="ARBA00004882"/>
    </source>
</evidence>
<name>A0A0E1EGJ9_STRAG</name>
<comment type="similarity">
    <text evidence="5 15">In the C-terminal section; belongs to the HTP reductase family.</text>
</comment>
<feature type="active site" description="Proton donor" evidence="16">
    <location>
        <position position="53"/>
    </location>
</feature>
<evidence type="ECO:0000259" key="19">
    <source>
        <dbReference type="PROSITE" id="PS51747"/>
    </source>
</evidence>
<dbReference type="EMBL" id="MAWT01000033">
    <property type="protein sequence ID" value="OCM71226.1"/>
    <property type="molecule type" value="Genomic_DNA"/>
</dbReference>
<comment type="catalytic activity">
    <reaction evidence="14 15">
        <text>2,5-diamino-6-hydroxy-4-(5-phosphoribosylamino)-pyrimidine + H2O + H(+) = 5-amino-6-(5-phospho-D-ribosylamino)uracil + NH4(+)</text>
        <dbReference type="Rhea" id="RHEA:21868"/>
        <dbReference type="ChEBI" id="CHEBI:15377"/>
        <dbReference type="ChEBI" id="CHEBI:15378"/>
        <dbReference type="ChEBI" id="CHEBI:28938"/>
        <dbReference type="ChEBI" id="CHEBI:58453"/>
        <dbReference type="ChEBI" id="CHEBI:58614"/>
        <dbReference type="EC" id="3.5.4.26"/>
    </reaction>
</comment>
<evidence type="ECO:0000256" key="18">
    <source>
        <dbReference type="PIRSR" id="PIRSR006769-3"/>
    </source>
</evidence>
<feature type="binding site" evidence="17">
    <location>
        <position position="197"/>
    </location>
    <ligand>
        <name>NADP(+)</name>
        <dbReference type="ChEBI" id="CHEBI:58349"/>
    </ligand>
</feature>
<dbReference type="PANTHER" id="PTHR38011:SF7">
    <property type="entry name" value="2,5-DIAMINO-6-RIBOSYLAMINO-4(3H)-PYRIMIDINONE 5'-PHOSPHATE REDUCTASE"/>
    <property type="match status" value="1"/>
</dbReference>
<evidence type="ECO:0000256" key="3">
    <source>
        <dbReference type="ARBA" id="ARBA00004910"/>
    </source>
</evidence>
<dbReference type="EC" id="3.5.4.26" evidence="15"/>
<evidence type="ECO:0000256" key="8">
    <source>
        <dbReference type="ARBA" id="ARBA00022801"/>
    </source>
</evidence>
<dbReference type="KEGG" id="sags:SaSA20_0622"/>
<dbReference type="PROSITE" id="PS51747">
    <property type="entry name" value="CYT_DCMP_DEAMINASES_2"/>
    <property type="match status" value="1"/>
</dbReference>
<feature type="binding site" evidence="17">
    <location>
        <position position="169"/>
    </location>
    <ligand>
        <name>NADP(+)</name>
        <dbReference type="ChEBI" id="CHEBI:58349"/>
    </ligand>
</feature>
<evidence type="ECO:0000256" key="7">
    <source>
        <dbReference type="ARBA" id="ARBA00022723"/>
    </source>
</evidence>
<dbReference type="Proteomes" id="UP000035174">
    <property type="component" value="Unassembled WGS sequence"/>
</dbReference>
<evidence type="ECO:0000256" key="10">
    <source>
        <dbReference type="ARBA" id="ARBA00022857"/>
    </source>
</evidence>
<dbReference type="PROSITE" id="PS00903">
    <property type="entry name" value="CYT_DCMP_DEAMINASES_1"/>
    <property type="match status" value="1"/>
</dbReference>
<dbReference type="GO" id="GO:0050661">
    <property type="term" value="F:NADP binding"/>
    <property type="evidence" value="ECO:0007669"/>
    <property type="project" value="InterPro"/>
</dbReference>
<dbReference type="OMA" id="LEPCDHT"/>
<dbReference type="InterPro" id="IPR016193">
    <property type="entry name" value="Cytidine_deaminase-like"/>
</dbReference>
<dbReference type="AlphaFoldDB" id="A0A0E1EGJ9"/>
<dbReference type="SUPFAM" id="SSF53927">
    <property type="entry name" value="Cytidine deaminase-like"/>
    <property type="match status" value="1"/>
</dbReference>
<accession>A0A0E1EGJ9</accession>
<dbReference type="Pfam" id="PF00383">
    <property type="entry name" value="dCMP_cyt_deam_1"/>
    <property type="match status" value="1"/>
</dbReference>
<dbReference type="InterPro" id="IPR024072">
    <property type="entry name" value="DHFR-like_dom_sf"/>
</dbReference>
<keyword evidence="10 15" id="KW-0521">NADP</keyword>
<evidence type="ECO:0000256" key="14">
    <source>
        <dbReference type="ARBA" id="ARBA00049886"/>
    </source>
</evidence>
<evidence type="ECO:0000313" key="22">
    <source>
        <dbReference type="Proteomes" id="UP000035174"/>
    </source>
</evidence>
<dbReference type="PIRSF" id="PIRSF006769">
    <property type="entry name" value="RibD"/>
    <property type="match status" value="1"/>
</dbReference>
<dbReference type="NCBIfam" id="TIGR00326">
    <property type="entry name" value="eubact_ribD"/>
    <property type="match status" value="1"/>
</dbReference>
<feature type="binding site" evidence="17">
    <location>
        <position position="185"/>
    </location>
    <ligand>
        <name>substrate</name>
    </ligand>
</feature>
<dbReference type="PANTHER" id="PTHR38011">
    <property type="entry name" value="DIHYDROFOLATE REDUCTASE FAMILY PROTEIN (AFU_ORTHOLOGUE AFUA_8G06820)"/>
    <property type="match status" value="1"/>
</dbReference>
<keyword evidence="11 15" id="KW-0560">Oxidoreductase</keyword>
<comment type="cofactor">
    <cofactor evidence="15 18">
        <name>Zn(2+)</name>
        <dbReference type="ChEBI" id="CHEBI:29105"/>
    </cofactor>
    <text evidence="15 18">Binds 1 zinc ion.</text>
</comment>
<dbReference type="FunFam" id="3.40.140.10:FF:000025">
    <property type="entry name" value="Riboflavin biosynthesis protein RibD"/>
    <property type="match status" value="1"/>
</dbReference>
<keyword evidence="12" id="KW-0511">Multifunctional enzyme</keyword>
<evidence type="ECO:0000256" key="16">
    <source>
        <dbReference type="PIRSR" id="PIRSR006769-1"/>
    </source>
</evidence>
<protein>
    <recommendedName>
        <fullName evidence="15">Riboflavin biosynthesis protein RibD</fullName>
    </recommendedName>
    <domain>
        <recommendedName>
            <fullName evidence="15">Diaminohydroxyphosphoribosylaminopyrimidine deaminase</fullName>
            <shortName evidence="15">DRAP deaminase</shortName>
            <ecNumber evidence="15">3.5.4.26</ecNumber>
        </recommendedName>
        <alternativeName>
            <fullName evidence="15">Riboflavin-specific deaminase</fullName>
        </alternativeName>
    </domain>
    <domain>
        <recommendedName>
            <fullName evidence="15">5-amino-6-(5-phosphoribosylamino)uracil reductase</fullName>
            <ecNumber evidence="15">1.1.1.193</ecNumber>
        </recommendedName>
        <alternativeName>
            <fullName evidence="15">HTP reductase</fullName>
        </alternativeName>
    </domain>
</protein>
<dbReference type="Pfam" id="PF01872">
    <property type="entry name" value="RibD_C"/>
    <property type="match status" value="1"/>
</dbReference>
<feature type="binding site" evidence="17">
    <location>
        <begin position="295"/>
        <end position="301"/>
    </location>
    <ligand>
        <name>NADP(+)</name>
        <dbReference type="ChEBI" id="CHEBI:58349"/>
    </ligand>
</feature>
<evidence type="ECO:0000256" key="13">
    <source>
        <dbReference type="ARBA" id="ARBA00049861"/>
    </source>
</evidence>
<feature type="binding site" evidence="17">
    <location>
        <position position="171"/>
    </location>
    <ligand>
        <name>NADP(+)</name>
        <dbReference type="ChEBI" id="CHEBI:58349"/>
    </ligand>
</feature>
<gene>
    <name evidence="21" type="ORF">AX245_05245</name>
    <name evidence="20" type="ORF">WA45_08590</name>
</gene>
<comment type="pathway">
    <text evidence="2 15">Cofactor biosynthesis; riboflavin biosynthesis; 5-amino-6-(D-ribitylamino)uracil from GTP: step 2/4.</text>
</comment>
<reference evidence="20 22" key="1">
    <citation type="journal article" date="2015" name="PLoS ONE">
        <title>Genomic analysis reveals the molecular basis for capsule loss in the group B streptococcus population.</title>
        <authorList>
            <consortium name="DEVANI Consortium"/>
            <person name="Rosini R."/>
            <person name="Campisi E."/>
            <person name="De Chiara M."/>
            <person name="Tettelin H."/>
            <person name="Rinaudo D."/>
            <person name="Toniolo C."/>
            <person name="Metruccio M."/>
            <person name="Guidotti S."/>
            <person name="Sorensen U.B."/>
            <person name="Kilian M."/>
            <person name="Ramirez M."/>
            <person name="Janulczyk R."/>
            <person name="Donati C."/>
            <person name="Grandi G."/>
            <person name="Margarit I."/>
        </authorList>
    </citation>
    <scope>NUCLEOTIDE SEQUENCE [LARGE SCALE GENOMIC DNA]</scope>
    <source>
        <strain evidence="20 22">ES-PW-063</strain>
    </source>
</reference>
<organism evidence="21 23">
    <name type="scientific">Streptococcus agalactiae</name>
    <dbReference type="NCBI Taxonomy" id="1311"/>
    <lineage>
        <taxon>Bacteria</taxon>
        <taxon>Bacillati</taxon>
        <taxon>Bacillota</taxon>
        <taxon>Bacilli</taxon>
        <taxon>Lactobacillales</taxon>
        <taxon>Streptococcaceae</taxon>
        <taxon>Streptococcus</taxon>
    </lineage>
</organism>
<feature type="domain" description="CMP/dCMP-type deaminase" evidence="19">
    <location>
        <begin position="2"/>
        <end position="124"/>
    </location>
</feature>
<dbReference type="InterPro" id="IPR002125">
    <property type="entry name" value="CMP_dCMP_dom"/>
</dbReference>
<comment type="catalytic activity">
    <reaction evidence="13 15">
        <text>5-amino-6-(5-phospho-D-ribitylamino)uracil + NADP(+) = 5-amino-6-(5-phospho-D-ribosylamino)uracil + NADPH + H(+)</text>
        <dbReference type="Rhea" id="RHEA:17845"/>
        <dbReference type="ChEBI" id="CHEBI:15378"/>
        <dbReference type="ChEBI" id="CHEBI:57783"/>
        <dbReference type="ChEBI" id="CHEBI:58349"/>
        <dbReference type="ChEBI" id="CHEBI:58421"/>
        <dbReference type="ChEBI" id="CHEBI:58453"/>
        <dbReference type="EC" id="1.1.1.193"/>
    </reaction>
</comment>
<dbReference type="SUPFAM" id="SSF53597">
    <property type="entry name" value="Dihydrofolate reductase-like"/>
    <property type="match status" value="1"/>
</dbReference>
<dbReference type="InterPro" id="IPR011549">
    <property type="entry name" value="RibD_C"/>
</dbReference>
<reference evidence="21 23" key="2">
    <citation type="journal article" date="2016" name="Sci. Rep.">
        <title>Serotype IV Streptococcus agalactiae ST-452 has arisen from large genomic recombination events between CC23 and the hypervirulent CC17 lineages.</title>
        <authorList>
            <person name="Campisi E."/>
            <person name="Rinaudo C.D."/>
            <person name="Donati C."/>
            <person name="Barucco M."/>
            <person name="Torricelli G."/>
            <person name="Edwards M.S."/>
            <person name="Baker C.J."/>
            <person name="Margarit I."/>
            <person name="Rosini R."/>
        </authorList>
    </citation>
    <scope>NUCLEOTIDE SEQUENCE [LARGE SCALE GENOMIC DNA]</scope>
    <source>
        <strain evidence="21 23">CZ-PW-140</strain>
    </source>
</reference>
<dbReference type="UniPathway" id="UPA00275">
    <property type="reaction ID" value="UER00401"/>
</dbReference>
<dbReference type="GO" id="GO:0008703">
    <property type="term" value="F:5-amino-6-(5-phosphoribosylamino)uracil reductase activity"/>
    <property type="evidence" value="ECO:0007669"/>
    <property type="project" value="UniProtKB-EC"/>
</dbReference>
<feature type="binding site" evidence="17">
    <location>
        <position position="155"/>
    </location>
    <ligand>
        <name>NADP(+)</name>
        <dbReference type="ChEBI" id="CHEBI:58349"/>
    </ligand>
</feature>
<evidence type="ECO:0000256" key="6">
    <source>
        <dbReference type="ARBA" id="ARBA00022619"/>
    </source>
</evidence>
<dbReference type="Proteomes" id="UP000093122">
    <property type="component" value="Unassembled WGS sequence"/>
</dbReference>
<dbReference type="InterPro" id="IPR016192">
    <property type="entry name" value="APOBEC/CMP_deaminase_Zn-bd"/>
</dbReference>